<dbReference type="Gene3D" id="3.10.20.30">
    <property type="match status" value="1"/>
</dbReference>
<dbReference type="InterPro" id="IPR016155">
    <property type="entry name" value="Mopterin_synth/thiamin_S_b"/>
</dbReference>
<dbReference type="Proteomes" id="UP000734854">
    <property type="component" value="Unassembled WGS sequence"/>
</dbReference>
<dbReference type="PANTHER" id="PTHR33359">
    <property type="entry name" value="MOLYBDOPTERIN SYNTHASE SULFUR CARRIER SUBUNIT"/>
    <property type="match status" value="1"/>
</dbReference>
<evidence type="ECO:0000313" key="8">
    <source>
        <dbReference type="Proteomes" id="UP000734854"/>
    </source>
</evidence>
<evidence type="ECO:0000256" key="4">
    <source>
        <dbReference type="ARBA" id="ARBA00022741"/>
    </source>
</evidence>
<dbReference type="SUPFAM" id="SSF54285">
    <property type="entry name" value="MoaD/ThiS"/>
    <property type="match status" value="1"/>
</dbReference>
<dbReference type="HAMAP" id="MF_03051">
    <property type="entry name" value="MOCS2A"/>
    <property type="match status" value="1"/>
</dbReference>
<comment type="similarity">
    <text evidence="6">Belongs to the MoaD family. MOCS2A subfamily.</text>
</comment>
<keyword evidence="2 6" id="KW-0963">Cytoplasm</keyword>
<accession>A0A8J5F8M5</accession>
<organism evidence="7 8">
    <name type="scientific">Zingiber officinale</name>
    <name type="common">Ginger</name>
    <name type="synonym">Amomum zingiber</name>
    <dbReference type="NCBI Taxonomy" id="94328"/>
    <lineage>
        <taxon>Eukaryota</taxon>
        <taxon>Viridiplantae</taxon>
        <taxon>Streptophyta</taxon>
        <taxon>Embryophyta</taxon>
        <taxon>Tracheophyta</taxon>
        <taxon>Spermatophyta</taxon>
        <taxon>Magnoliopsida</taxon>
        <taxon>Liliopsida</taxon>
        <taxon>Zingiberales</taxon>
        <taxon>Zingiberaceae</taxon>
        <taxon>Zingiber</taxon>
    </lineage>
</organism>
<dbReference type="GO" id="GO:0030366">
    <property type="term" value="F:molybdopterin synthase activity"/>
    <property type="evidence" value="ECO:0007669"/>
    <property type="project" value="UniProtKB-UniRule"/>
</dbReference>
<evidence type="ECO:0000256" key="2">
    <source>
        <dbReference type="ARBA" id="ARBA00022490"/>
    </source>
</evidence>
<comment type="subunit">
    <text evidence="6">Heterotetramer; composed of 2 small (MOCS2A) and 2 large (MOCS2B) subunits.</text>
</comment>
<keyword evidence="3 6" id="KW-0597">Phosphoprotein</keyword>
<comment type="subcellular location">
    <subcellularLocation>
        <location evidence="6">Cytoplasm</location>
    </subcellularLocation>
</comment>
<feature type="modified residue" description="1-thioglycine; alternate" evidence="6">
    <location>
        <position position="256"/>
    </location>
</feature>
<evidence type="ECO:0000256" key="1">
    <source>
        <dbReference type="ARBA" id="ARBA00005046"/>
    </source>
</evidence>
<dbReference type="Pfam" id="PF02597">
    <property type="entry name" value="ThiS"/>
    <property type="match status" value="1"/>
</dbReference>
<proteinExistence type="inferred from homology"/>
<reference evidence="7 8" key="1">
    <citation type="submission" date="2020-08" db="EMBL/GenBank/DDBJ databases">
        <title>Plant Genome Project.</title>
        <authorList>
            <person name="Zhang R.-G."/>
        </authorList>
    </citation>
    <scope>NUCLEOTIDE SEQUENCE [LARGE SCALE GENOMIC DNA]</scope>
    <source>
        <tissue evidence="7">Rhizome</tissue>
    </source>
</reference>
<evidence type="ECO:0000313" key="7">
    <source>
        <dbReference type="EMBL" id="KAG6482245.1"/>
    </source>
</evidence>
<dbReference type="GO" id="GO:1990140">
    <property type="term" value="C:molybdopterin synthase complex"/>
    <property type="evidence" value="ECO:0007669"/>
    <property type="project" value="UniProtKB-UniRule"/>
</dbReference>
<dbReference type="FunFam" id="3.10.20.30:FF:000010">
    <property type="entry name" value="Molybdopterin synthase sulfur carrier subunit"/>
    <property type="match status" value="1"/>
</dbReference>
<evidence type="ECO:0000256" key="3">
    <source>
        <dbReference type="ARBA" id="ARBA00022553"/>
    </source>
</evidence>
<dbReference type="GO" id="GO:0006777">
    <property type="term" value="P:Mo-molybdopterin cofactor biosynthetic process"/>
    <property type="evidence" value="ECO:0007669"/>
    <property type="project" value="UniProtKB-UniRule"/>
</dbReference>
<evidence type="ECO:0000256" key="5">
    <source>
        <dbReference type="ARBA" id="ARBA00023150"/>
    </source>
</evidence>
<dbReference type="UniPathway" id="UPA00344"/>
<dbReference type="GO" id="GO:0000166">
    <property type="term" value="F:nucleotide binding"/>
    <property type="evidence" value="ECO:0007669"/>
    <property type="project" value="UniProtKB-KW"/>
</dbReference>
<dbReference type="InterPro" id="IPR012675">
    <property type="entry name" value="Beta-grasp_dom_sf"/>
</dbReference>
<feature type="modified residue" description="Glycyl adenylate; alternate" evidence="6">
    <location>
        <position position="256"/>
    </location>
</feature>
<protein>
    <recommendedName>
        <fullName evidence="6">Molybdopterin synthase sulfur carrier subunit</fullName>
    </recommendedName>
    <alternativeName>
        <fullName evidence="6">Molybdenum cofactor synthesis protein 2 small subunit</fullName>
    </alternativeName>
    <alternativeName>
        <fullName evidence="6">Molybdenum cofactor synthesis protein 2A</fullName>
        <shortName evidence="6">MOCS2A</shortName>
    </alternativeName>
    <alternativeName>
        <fullName evidence="6">Sulfur carrier protein MOCS2A</fullName>
    </alternativeName>
</protein>
<dbReference type="GO" id="GO:1990133">
    <property type="term" value="C:molybdopterin adenylyltransferase complex"/>
    <property type="evidence" value="ECO:0007669"/>
    <property type="project" value="TreeGrafter"/>
</dbReference>
<gene>
    <name evidence="7" type="ORF">ZIOFF_058876</name>
</gene>
<keyword evidence="4 6" id="KW-0547">Nucleotide-binding</keyword>
<name>A0A8J5F8M5_ZINOF</name>
<dbReference type="InterPro" id="IPR044672">
    <property type="entry name" value="MOCS2A"/>
</dbReference>
<keyword evidence="8" id="KW-1185">Reference proteome</keyword>
<dbReference type="AlphaFoldDB" id="A0A8J5F8M5"/>
<comment type="caution">
    <text evidence="7">The sequence shown here is derived from an EMBL/GenBank/DDBJ whole genome shotgun (WGS) entry which is preliminary data.</text>
</comment>
<dbReference type="InterPro" id="IPR028887">
    <property type="entry name" value="MOCS2A_euk"/>
</dbReference>
<evidence type="ECO:0000256" key="6">
    <source>
        <dbReference type="HAMAP-Rule" id="MF_03051"/>
    </source>
</evidence>
<comment type="PTM">
    <text evidence="6">C-terminal thiocarboxylation occurs in 2 steps, it is first acyl-adenylated (-COAMP) via the hesA/moeB/thiF part of MOCS3, then thiocarboxylated (-COSH) via the rhodanese domain of MOCS3.</text>
</comment>
<dbReference type="InterPro" id="IPR003749">
    <property type="entry name" value="ThiS/MoaD-like"/>
</dbReference>
<keyword evidence="5 6" id="KW-0501">Molybdenum cofactor biosynthesis</keyword>
<comment type="function">
    <text evidence="6">Acts as a sulfur carrier required for molybdopterin biosynthesis. Component of the molybdopterin synthase complex that catalyzes the conversion of precursor Z into molybdopterin by mediating the incorporation of 2 sulfur atoms into precursor Z to generate a dithiolene group. In the complex, serves as sulfur donor by being thiocarboxylated (-COSH) at its C-terminus by MOCS3. After interaction with MOCS2B, the sulfur is then transferred to precursor Z to form molybdopterin.</text>
</comment>
<dbReference type="PANTHER" id="PTHR33359:SF1">
    <property type="entry name" value="MOLYBDOPTERIN SYNTHASE SULFUR CARRIER SUBUNIT"/>
    <property type="match status" value="1"/>
</dbReference>
<sequence>MIPCSFVFCPINFVGVFRKKFLRININFCHIQSNSDQICSLSQSPYRFPRLLRCLAVARSVDLLVLKRKAVAIHGNRRRTERSQFPQSSSSGYPITTTKKKLQDQILESVVATSNLEKKSQKAVAALGKVRFRMGRGRRKQSVFVASPMAALPMTRHYGTGEMNESKVENSAGQDIKIKVLFFARARDLTGVSETSLEMPDGSTAGDCMRNLLVKFPSLQEIYNSMVLAINEEYAAESTLLTSKDELAIIPPISGG</sequence>
<dbReference type="CDD" id="cd00754">
    <property type="entry name" value="Ubl_MoaD"/>
    <property type="match status" value="1"/>
</dbReference>
<comment type="pathway">
    <text evidence="1 6">Cofactor biosynthesis; molybdopterin biosynthesis.</text>
</comment>
<dbReference type="EMBL" id="JACMSC010000016">
    <property type="protein sequence ID" value="KAG6482245.1"/>
    <property type="molecule type" value="Genomic_DNA"/>
</dbReference>
<dbReference type="NCBIfam" id="TIGR01682">
    <property type="entry name" value="moaD"/>
    <property type="match status" value="1"/>
</dbReference>